<dbReference type="PANTHER" id="PTHR23011:SF28">
    <property type="entry name" value="CYCLIC NUCLEOTIDE-BINDING DOMAIN CONTAINING PROTEIN"/>
    <property type="match status" value="1"/>
</dbReference>
<dbReference type="AlphaFoldDB" id="A0A1R2C5E4"/>
<dbReference type="Proteomes" id="UP000187209">
    <property type="component" value="Unassembled WGS sequence"/>
</dbReference>
<feature type="domain" description="Cyclic nucleotide-binding" evidence="2">
    <location>
        <begin position="48"/>
        <end position="159"/>
    </location>
</feature>
<dbReference type="SUPFAM" id="SSF51206">
    <property type="entry name" value="cAMP-binding domain-like"/>
    <property type="match status" value="2"/>
</dbReference>
<evidence type="ECO:0000313" key="4">
    <source>
        <dbReference type="Proteomes" id="UP000187209"/>
    </source>
</evidence>
<dbReference type="InterPro" id="IPR018490">
    <property type="entry name" value="cNMP-bd_dom_sf"/>
</dbReference>
<name>A0A1R2C5E4_9CILI</name>
<proteinExistence type="predicted"/>
<dbReference type="OrthoDB" id="2021138at2759"/>
<keyword evidence="4" id="KW-1185">Reference proteome</keyword>
<accession>A0A1R2C5E4</accession>
<dbReference type="PANTHER" id="PTHR23011">
    <property type="entry name" value="CYCLIC NUCLEOTIDE-BINDING DOMAIN CONTAINING PROTEIN"/>
    <property type="match status" value="1"/>
</dbReference>
<dbReference type="Pfam" id="PF00027">
    <property type="entry name" value="cNMP_binding"/>
    <property type="match status" value="1"/>
</dbReference>
<reference evidence="3 4" key="1">
    <citation type="submission" date="2016-11" db="EMBL/GenBank/DDBJ databases">
        <title>The macronuclear genome of Stentor coeruleus: a giant cell with tiny introns.</title>
        <authorList>
            <person name="Slabodnick M."/>
            <person name="Ruby J.G."/>
            <person name="Reiff S.B."/>
            <person name="Swart E.C."/>
            <person name="Gosai S."/>
            <person name="Prabakaran S."/>
            <person name="Witkowska E."/>
            <person name="Larue G.E."/>
            <person name="Fisher S."/>
            <person name="Freeman R.M."/>
            <person name="Gunawardena J."/>
            <person name="Chu W."/>
            <person name="Stover N.A."/>
            <person name="Gregory B.D."/>
            <person name="Nowacki M."/>
            <person name="Derisi J."/>
            <person name="Roy S.W."/>
            <person name="Marshall W.F."/>
            <person name="Sood P."/>
        </authorList>
    </citation>
    <scope>NUCLEOTIDE SEQUENCE [LARGE SCALE GENOMIC DNA]</scope>
    <source>
        <strain evidence="3">WM001</strain>
    </source>
</reference>
<sequence length="352" mass="41105">MRAKYSKSLFENLKAMLSIEPEMRNPEDLTKIQELLLNFPFFQQLQREQHINNMVDCAIYFKYTCFEPNQCIFSVSQPSVRFYILLQGQVGIFKGNQIIRTYYEGVFEERCLVERIKHDTNAISLRKSHVIHIDHLIYEGVFAKMREKRRIAMASFMHIQKEFKNWSKAKLMSLSYFINELHLDQGSVIFTLGDQSDRIYIVQDGLIILKKEKITVLSAGEVIGLDDIYKDHCRNSQCISQSKSTLLYIFKHDYLEKAKLFQKESFRVQSAGQKRSLVFSDNKHGLSICSFSPDKNKPIKLWNFRRPATGGSLRPNSQVSQRSQIKSSYSHRQNTSLKIATENHVKFNNQFS</sequence>
<dbReference type="Gene3D" id="2.60.120.10">
    <property type="entry name" value="Jelly Rolls"/>
    <property type="match status" value="2"/>
</dbReference>
<protein>
    <recommendedName>
        <fullName evidence="2">Cyclic nucleotide-binding domain-containing protein</fullName>
    </recommendedName>
</protein>
<dbReference type="EMBL" id="MPUH01000278">
    <property type="protein sequence ID" value="OMJ84155.1"/>
    <property type="molecule type" value="Genomic_DNA"/>
</dbReference>
<feature type="region of interest" description="Disordered" evidence="1">
    <location>
        <begin position="308"/>
        <end position="333"/>
    </location>
</feature>
<organism evidence="3 4">
    <name type="scientific">Stentor coeruleus</name>
    <dbReference type="NCBI Taxonomy" id="5963"/>
    <lineage>
        <taxon>Eukaryota</taxon>
        <taxon>Sar</taxon>
        <taxon>Alveolata</taxon>
        <taxon>Ciliophora</taxon>
        <taxon>Postciliodesmatophora</taxon>
        <taxon>Heterotrichea</taxon>
        <taxon>Heterotrichida</taxon>
        <taxon>Stentoridae</taxon>
        <taxon>Stentor</taxon>
    </lineage>
</organism>
<dbReference type="InterPro" id="IPR014710">
    <property type="entry name" value="RmlC-like_jellyroll"/>
</dbReference>
<feature type="domain" description="Cyclic nucleotide-binding" evidence="2">
    <location>
        <begin position="162"/>
        <end position="254"/>
    </location>
</feature>
<gene>
    <name evidence="3" type="ORF">SteCoe_14781</name>
</gene>
<feature type="compositionally biased region" description="Polar residues" evidence="1">
    <location>
        <begin position="314"/>
        <end position="333"/>
    </location>
</feature>
<dbReference type="CDD" id="cd00038">
    <property type="entry name" value="CAP_ED"/>
    <property type="match status" value="1"/>
</dbReference>
<dbReference type="InterPro" id="IPR000595">
    <property type="entry name" value="cNMP-bd_dom"/>
</dbReference>
<evidence type="ECO:0000256" key="1">
    <source>
        <dbReference type="SAM" id="MobiDB-lite"/>
    </source>
</evidence>
<evidence type="ECO:0000259" key="2">
    <source>
        <dbReference type="PROSITE" id="PS50042"/>
    </source>
</evidence>
<comment type="caution">
    <text evidence="3">The sequence shown here is derived from an EMBL/GenBank/DDBJ whole genome shotgun (WGS) entry which is preliminary data.</text>
</comment>
<dbReference type="PROSITE" id="PS50042">
    <property type="entry name" value="CNMP_BINDING_3"/>
    <property type="match status" value="2"/>
</dbReference>
<evidence type="ECO:0000313" key="3">
    <source>
        <dbReference type="EMBL" id="OMJ84155.1"/>
    </source>
</evidence>